<evidence type="ECO:0000313" key="5">
    <source>
        <dbReference type="EMBL" id="BCS89087.1"/>
    </source>
</evidence>
<keyword evidence="6" id="KW-1185">Reference proteome</keyword>
<dbReference type="InterPro" id="IPR028082">
    <property type="entry name" value="Peripla_BP_I"/>
</dbReference>
<name>A0ABM7P7U7_9BACT</name>
<dbReference type="Gene3D" id="3.40.50.2300">
    <property type="match status" value="2"/>
</dbReference>
<reference evidence="5" key="1">
    <citation type="journal article" date="2022" name="Arch. Microbiol.">
        <title>Pseudodesulfovibrio sediminis sp. nov., a mesophilic and neutrophilic sulfate-reducing bacterium isolated from sediment of a brackish lake.</title>
        <authorList>
            <person name="Takahashi A."/>
            <person name="Kojima H."/>
            <person name="Watanabe M."/>
            <person name="Fukui M."/>
        </authorList>
    </citation>
    <scope>NUCLEOTIDE SEQUENCE</scope>
    <source>
        <strain evidence="5">SF6</strain>
    </source>
</reference>
<dbReference type="Proteomes" id="UP001053296">
    <property type="component" value="Chromosome"/>
</dbReference>
<comment type="similarity">
    <text evidence="2">Belongs to the bacterial solute-binding protein 2 family.</text>
</comment>
<dbReference type="PANTHER" id="PTHR46847">
    <property type="entry name" value="D-ALLOSE-BINDING PERIPLASMIC PROTEIN-RELATED"/>
    <property type="match status" value="1"/>
</dbReference>
<feature type="domain" description="Periplasmic binding protein" evidence="4">
    <location>
        <begin position="77"/>
        <end position="347"/>
    </location>
</feature>
<comment type="subcellular location">
    <subcellularLocation>
        <location evidence="1">Cell envelope</location>
    </subcellularLocation>
</comment>
<dbReference type="SUPFAM" id="SSF53822">
    <property type="entry name" value="Periplasmic binding protein-like I"/>
    <property type="match status" value="1"/>
</dbReference>
<evidence type="ECO:0000313" key="6">
    <source>
        <dbReference type="Proteomes" id="UP001053296"/>
    </source>
</evidence>
<dbReference type="EMBL" id="AP024485">
    <property type="protein sequence ID" value="BCS89087.1"/>
    <property type="molecule type" value="Genomic_DNA"/>
</dbReference>
<dbReference type="CDD" id="cd06324">
    <property type="entry name" value="PBP1_ABC_sugar_binding-like"/>
    <property type="match status" value="1"/>
</dbReference>
<gene>
    <name evidence="5" type="ORF">PSDVSF_23290</name>
</gene>
<evidence type="ECO:0000256" key="1">
    <source>
        <dbReference type="ARBA" id="ARBA00004196"/>
    </source>
</evidence>
<dbReference type="PANTHER" id="PTHR46847:SF2">
    <property type="entry name" value="ABC TRANSPORTER SUGAR-BINDING PROTEIN"/>
    <property type="match status" value="1"/>
</dbReference>
<evidence type="ECO:0000256" key="2">
    <source>
        <dbReference type="ARBA" id="ARBA00007639"/>
    </source>
</evidence>
<sequence>MISDSQLTAVFALKGIIHGIWIRFRFEAERVRISGKTYDHKSETMVKNLRLILIGCLCVLTLTGQPVAAKEKPLVVFACPGTRDDAFFALMCDFMQAAADDLGFELFIYYGDRHTRINHENVKMIFNRKRLPEFVIGSNSCDSGKLMLDKAEAAGIKVMIINQGFIGAEQKAVGQPGEKYTQWLFEFLPDDVQSGYILARTLIEKALQNKLVDSHGGVQVLAISGFEGATVSSLRLQGLRQALREYPNVRLHLIRYADWERDISRRVVKEHLAEFPEVTVVWTESDYMAMGIVEGVREMGMIPGKDVVIGGVDWASLAAGMIENGDYTVSVGGHFLDGAWALVMLHDALHGVSVPRLSQSHFSFITADNVAPFRRYILNGNWELIDFRKFSKHLNPEITEYDFSLNAILEQLQAR</sequence>
<keyword evidence="3" id="KW-0732">Signal</keyword>
<evidence type="ECO:0000259" key="4">
    <source>
        <dbReference type="Pfam" id="PF13407"/>
    </source>
</evidence>
<protein>
    <recommendedName>
        <fullName evidence="4">Periplasmic binding protein domain-containing protein</fullName>
    </recommendedName>
</protein>
<organism evidence="5 6">
    <name type="scientific">Pseudodesulfovibrio sediminis</name>
    <dbReference type="NCBI Taxonomy" id="2810563"/>
    <lineage>
        <taxon>Bacteria</taxon>
        <taxon>Pseudomonadati</taxon>
        <taxon>Thermodesulfobacteriota</taxon>
        <taxon>Desulfovibrionia</taxon>
        <taxon>Desulfovibrionales</taxon>
        <taxon>Desulfovibrionaceae</taxon>
    </lineage>
</organism>
<proteinExistence type="inferred from homology"/>
<dbReference type="Pfam" id="PF13407">
    <property type="entry name" value="Peripla_BP_4"/>
    <property type="match status" value="1"/>
</dbReference>
<accession>A0ABM7P7U7</accession>
<dbReference type="InterPro" id="IPR025997">
    <property type="entry name" value="SBP_2_dom"/>
</dbReference>
<evidence type="ECO:0000256" key="3">
    <source>
        <dbReference type="ARBA" id="ARBA00022729"/>
    </source>
</evidence>